<dbReference type="SUPFAM" id="SSF53474">
    <property type="entry name" value="alpha/beta-Hydrolases"/>
    <property type="match status" value="1"/>
</dbReference>
<comment type="similarity">
    <text evidence="1">Belongs to the thioesterase family.</text>
</comment>
<dbReference type="EMBL" id="JAAFYZ010000017">
    <property type="protein sequence ID" value="MBS2546754.1"/>
    <property type="molecule type" value="Genomic_DNA"/>
</dbReference>
<organism evidence="3 4">
    <name type="scientific">Catenulispora pinistramenti</name>
    <dbReference type="NCBI Taxonomy" id="2705254"/>
    <lineage>
        <taxon>Bacteria</taxon>
        <taxon>Bacillati</taxon>
        <taxon>Actinomycetota</taxon>
        <taxon>Actinomycetes</taxon>
        <taxon>Catenulisporales</taxon>
        <taxon>Catenulisporaceae</taxon>
        <taxon>Catenulispora</taxon>
    </lineage>
</organism>
<dbReference type="Pfam" id="PF00975">
    <property type="entry name" value="Thioesterase"/>
    <property type="match status" value="1"/>
</dbReference>
<feature type="domain" description="Thioesterase" evidence="2">
    <location>
        <begin position="33"/>
        <end position="246"/>
    </location>
</feature>
<name>A0ABS5KL44_9ACTN</name>
<sequence length="258" mass="27620">MTTQAALDAPADLPLRRLGPVRAPDGEADQAVLVCFPYAGAGATAFASWQRRVPDWLALYGYVAPGREDRSARPPLDSVQALADDILPALLALPGRICLLGHSFGAHLAYELAYRMTRRGRAVDRLVVLAAPVPRPEPGPALGDPEIEELWRRLGGDPARLRRQDFRDRVFPALRADLAAGAAYHLPASRPPLAIGVTALYGLGDPEVTGAAVRAWQAVSSSPIEVAAIPGGHYFPQTEPEATLNAVLRALGSRHLEK</sequence>
<dbReference type="Gene3D" id="3.40.50.1820">
    <property type="entry name" value="alpha/beta hydrolase"/>
    <property type="match status" value="1"/>
</dbReference>
<dbReference type="InterPro" id="IPR029058">
    <property type="entry name" value="AB_hydrolase_fold"/>
</dbReference>
<dbReference type="InterPro" id="IPR012223">
    <property type="entry name" value="TEII"/>
</dbReference>
<evidence type="ECO:0000313" key="4">
    <source>
        <dbReference type="Proteomes" id="UP000730482"/>
    </source>
</evidence>
<gene>
    <name evidence="3" type="ORF">KGQ19_07725</name>
</gene>
<dbReference type="Proteomes" id="UP000730482">
    <property type="component" value="Unassembled WGS sequence"/>
</dbReference>
<dbReference type="InterPro" id="IPR001031">
    <property type="entry name" value="Thioesterase"/>
</dbReference>
<accession>A0ABS5KL44</accession>
<protein>
    <submittedName>
        <fullName evidence="3">Thioesterase</fullName>
    </submittedName>
</protein>
<keyword evidence="4" id="KW-1185">Reference proteome</keyword>
<comment type="caution">
    <text evidence="3">The sequence shown here is derived from an EMBL/GenBank/DDBJ whole genome shotgun (WGS) entry which is preliminary data.</text>
</comment>
<proteinExistence type="inferred from homology"/>
<dbReference type="RefSeq" id="WP_212008397.1">
    <property type="nucleotide sequence ID" value="NZ_JAAFYZ010000017.1"/>
</dbReference>
<evidence type="ECO:0000313" key="3">
    <source>
        <dbReference type="EMBL" id="MBS2546754.1"/>
    </source>
</evidence>
<evidence type="ECO:0000256" key="1">
    <source>
        <dbReference type="ARBA" id="ARBA00007169"/>
    </source>
</evidence>
<reference evidence="3 4" key="1">
    <citation type="submission" date="2020-02" db="EMBL/GenBank/DDBJ databases">
        <title>Acidophilic actinobacteria isolated from forest soil.</title>
        <authorList>
            <person name="Golinska P."/>
        </authorList>
    </citation>
    <scope>NUCLEOTIDE SEQUENCE [LARGE SCALE GENOMIC DNA]</scope>
    <source>
        <strain evidence="3 4">NL8</strain>
    </source>
</reference>
<dbReference type="PANTHER" id="PTHR11487:SF0">
    <property type="entry name" value="S-ACYL FATTY ACID SYNTHASE THIOESTERASE, MEDIUM CHAIN"/>
    <property type="match status" value="1"/>
</dbReference>
<dbReference type="PANTHER" id="PTHR11487">
    <property type="entry name" value="THIOESTERASE"/>
    <property type="match status" value="1"/>
</dbReference>
<evidence type="ECO:0000259" key="2">
    <source>
        <dbReference type="Pfam" id="PF00975"/>
    </source>
</evidence>